<dbReference type="GO" id="GO:0006508">
    <property type="term" value="P:proteolysis"/>
    <property type="evidence" value="ECO:0007669"/>
    <property type="project" value="TreeGrafter"/>
</dbReference>
<dbReference type="Gene3D" id="2.20.100.10">
    <property type="entry name" value="Thrombospondin type-1 (TSP1) repeat"/>
    <property type="match status" value="1"/>
</dbReference>
<accession>A0AAN7VJ68</accession>
<feature type="disulfide bond" evidence="4">
    <location>
        <begin position="55"/>
        <end position="85"/>
    </location>
</feature>
<evidence type="ECO:0000256" key="3">
    <source>
        <dbReference type="ARBA" id="ARBA00023157"/>
    </source>
</evidence>
<organism evidence="6 7">
    <name type="scientific">Pyrocoelia pectoralis</name>
    <dbReference type="NCBI Taxonomy" id="417401"/>
    <lineage>
        <taxon>Eukaryota</taxon>
        <taxon>Metazoa</taxon>
        <taxon>Ecdysozoa</taxon>
        <taxon>Arthropoda</taxon>
        <taxon>Hexapoda</taxon>
        <taxon>Insecta</taxon>
        <taxon>Pterygota</taxon>
        <taxon>Neoptera</taxon>
        <taxon>Endopterygota</taxon>
        <taxon>Coleoptera</taxon>
        <taxon>Polyphaga</taxon>
        <taxon>Elateriformia</taxon>
        <taxon>Elateroidea</taxon>
        <taxon>Lampyridae</taxon>
        <taxon>Lampyrinae</taxon>
        <taxon>Pyrocoelia</taxon>
    </lineage>
</organism>
<evidence type="ECO:0000313" key="7">
    <source>
        <dbReference type="Proteomes" id="UP001329430"/>
    </source>
</evidence>
<dbReference type="AlphaFoldDB" id="A0AAN7VJ68"/>
<dbReference type="GO" id="GO:0031012">
    <property type="term" value="C:extracellular matrix"/>
    <property type="evidence" value="ECO:0007669"/>
    <property type="project" value="TreeGrafter"/>
</dbReference>
<gene>
    <name evidence="6" type="ORF">RI129_003882</name>
</gene>
<dbReference type="InterPro" id="IPR036383">
    <property type="entry name" value="TSP1_rpt_sf"/>
</dbReference>
<name>A0AAN7VJ68_9COLE</name>
<dbReference type="GO" id="GO:0030198">
    <property type="term" value="P:extracellular matrix organization"/>
    <property type="evidence" value="ECO:0007669"/>
    <property type="project" value="InterPro"/>
</dbReference>
<dbReference type="Proteomes" id="UP001329430">
    <property type="component" value="Chromosome 2"/>
</dbReference>
<keyword evidence="3 4" id="KW-1015">Disulfide bond</keyword>
<evidence type="ECO:0000256" key="1">
    <source>
        <dbReference type="ARBA" id="ARBA00004613"/>
    </source>
</evidence>
<dbReference type="InterPro" id="IPR013273">
    <property type="entry name" value="ADAMTS/ADAMTS-like"/>
</dbReference>
<dbReference type="PANTHER" id="PTHR13723">
    <property type="entry name" value="ADAMTS A DISINTEGRIN AND METALLOPROTEASE WITH THROMBOSPONDIN MOTIFS PROTEASE"/>
    <property type="match status" value="1"/>
</dbReference>
<feature type="disulfide bond" evidence="4">
    <location>
        <begin position="59"/>
        <end position="90"/>
    </location>
</feature>
<dbReference type="InterPro" id="IPR000884">
    <property type="entry name" value="TSP1_rpt"/>
</dbReference>
<protein>
    <submittedName>
        <fullName evidence="6">Uncharacterized protein</fullName>
    </submittedName>
</protein>
<dbReference type="GO" id="GO:0005576">
    <property type="term" value="C:extracellular region"/>
    <property type="evidence" value="ECO:0007669"/>
    <property type="project" value="UniProtKB-SubCell"/>
</dbReference>
<dbReference type="SMART" id="SM00209">
    <property type="entry name" value="TSP1"/>
    <property type="match status" value="1"/>
</dbReference>
<evidence type="ECO:0000256" key="2">
    <source>
        <dbReference type="ARBA" id="ARBA00022525"/>
    </source>
</evidence>
<dbReference type="InterPro" id="IPR050439">
    <property type="entry name" value="ADAMTS_ADAMTS-like"/>
</dbReference>
<feature type="disulfide bond" evidence="4">
    <location>
        <begin position="70"/>
        <end position="75"/>
    </location>
</feature>
<sequence length="177" mass="20000">MNSIFLILLLISSRTSSETEENSSQLENASESEQTNSELEAISSRWTDWSEWSPCSRSCDGGVARQFRKCQALKCRGEYVRYKICNIQPCPVFRDFRDEQCAAFNNVLYQGSLFVWSAEYDERNPCSLTCRGKASSFSNDLEGNEPLVVVAQLNDKVEDGTRCRQGSLDMCIDGKCL</sequence>
<dbReference type="GO" id="GO:0004222">
    <property type="term" value="F:metalloendopeptidase activity"/>
    <property type="evidence" value="ECO:0007669"/>
    <property type="project" value="TreeGrafter"/>
</dbReference>
<comment type="caution">
    <text evidence="6">The sequence shown here is derived from an EMBL/GenBank/DDBJ whole genome shotgun (WGS) entry which is preliminary data.</text>
</comment>
<dbReference type="SUPFAM" id="SSF82895">
    <property type="entry name" value="TSP-1 type 1 repeat"/>
    <property type="match status" value="1"/>
</dbReference>
<feature type="non-terminal residue" evidence="6">
    <location>
        <position position="177"/>
    </location>
</feature>
<keyword evidence="7" id="KW-1185">Reference proteome</keyword>
<dbReference type="PROSITE" id="PS50092">
    <property type="entry name" value="TSP1"/>
    <property type="match status" value="1"/>
</dbReference>
<comment type="subcellular location">
    <subcellularLocation>
        <location evidence="1">Secreted</location>
    </subcellularLocation>
</comment>
<proteinExistence type="predicted"/>
<dbReference type="Pfam" id="PF00090">
    <property type="entry name" value="TSP_1"/>
    <property type="match status" value="1"/>
</dbReference>
<keyword evidence="2" id="KW-0964">Secreted</keyword>
<evidence type="ECO:0000256" key="4">
    <source>
        <dbReference type="PIRSR" id="PIRSR613273-3"/>
    </source>
</evidence>
<keyword evidence="5" id="KW-0732">Signal</keyword>
<evidence type="ECO:0000313" key="6">
    <source>
        <dbReference type="EMBL" id="KAK5648990.1"/>
    </source>
</evidence>
<dbReference type="PANTHER" id="PTHR13723:SF281">
    <property type="entry name" value="PAPILIN"/>
    <property type="match status" value="1"/>
</dbReference>
<evidence type="ECO:0000256" key="5">
    <source>
        <dbReference type="SAM" id="SignalP"/>
    </source>
</evidence>
<feature type="chain" id="PRO_5042817714" evidence="5">
    <location>
        <begin position="18"/>
        <end position="177"/>
    </location>
</feature>
<feature type="signal peptide" evidence="5">
    <location>
        <begin position="1"/>
        <end position="17"/>
    </location>
</feature>
<dbReference type="EMBL" id="JAVRBK010000002">
    <property type="protein sequence ID" value="KAK5648990.1"/>
    <property type="molecule type" value="Genomic_DNA"/>
</dbReference>
<reference evidence="6 7" key="1">
    <citation type="journal article" date="2024" name="Insects">
        <title>An Improved Chromosome-Level Genome Assembly of the Firefly Pyrocoelia pectoralis.</title>
        <authorList>
            <person name="Fu X."/>
            <person name="Meyer-Rochow V.B."/>
            <person name="Ballantyne L."/>
            <person name="Zhu X."/>
        </authorList>
    </citation>
    <scope>NUCLEOTIDE SEQUENCE [LARGE SCALE GENOMIC DNA]</scope>
    <source>
        <strain evidence="6">XCY_ONT2</strain>
    </source>
</reference>
<dbReference type="PRINTS" id="PR01857">
    <property type="entry name" value="ADAMTSFAMILY"/>
</dbReference>